<protein>
    <recommendedName>
        <fullName evidence="3">TetR family transcriptional regulator</fullName>
    </recommendedName>
</protein>
<dbReference type="AlphaFoldDB" id="A0A917SFH5"/>
<reference evidence="1" key="2">
    <citation type="submission" date="2020-09" db="EMBL/GenBank/DDBJ databases">
        <authorList>
            <person name="Sun Q."/>
            <person name="Zhou Y."/>
        </authorList>
    </citation>
    <scope>NUCLEOTIDE SEQUENCE</scope>
    <source>
        <strain evidence="1">CGMCC 4.7306</strain>
    </source>
</reference>
<proteinExistence type="predicted"/>
<evidence type="ECO:0000313" key="2">
    <source>
        <dbReference type="Proteomes" id="UP000613840"/>
    </source>
</evidence>
<comment type="caution">
    <text evidence="1">The sequence shown here is derived from an EMBL/GenBank/DDBJ whole genome shotgun (WGS) entry which is preliminary data.</text>
</comment>
<dbReference type="Gene3D" id="1.10.357.10">
    <property type="entry name" value="Tetracycline Repressor, domain 2"/>
    <property type="match status" value="1"/>
</dbReference>
<name>A0A917SFH5_9ACTN</name>
<evidence type="ECO:0000313" key="1">
    <source>
        <dbReference type="EMBL" id="GGL76800.1"/>
    </source>
</evidence>
<gene>
    <name evidence="1" type="ORF">GCM10011575_38670</name>
</gene>
<accession>A0A917SFH5</accession>
<dbReference type="EMBL" id="BMMZ01000012">
    <property type="protein sequence ID" value="GGL76800.1"/>
    <property type="molecule type" value="Genomic_DNA"/>
</dbReference>
<reference evidence="1" key="1">
    <citation type="journal article" date="2014" name="Int. J. Syst. Evol. Microbiol.">
        <title>Complete genome sequence of Corynebacterium casei LMG S-19264T (=DSM 44701T), isolated from a smear-ripened cheese.</title>
        <authorList>
            <consortium name="US DOE Joint Genome Institute (JGI-PGF)"/>
            <person name="Walter F."/>
            <person name="Albersmeier A."/>
            <person name="Kalinowski J."/>
            <person name="Ruckert C."/>
        </authorList>
    </citation>
    <scope>NUCLEOTIDE SEQUENCE</scope>
    <source>
        <strain evidence="1">CGMCC 4.7306</strain>
    </source>
</reference>
<dbReference type="Proteomes" id="UP000613840">
    <property type="component" value="Unassembled WGS sequence"/>
</dbReference>
<evidence type="ECO:0008006" key="3">
    <source>
        <dbReference type="Google" id="ProtNLM"/>
    </source>
</evidence>
<keyword evidence="2" id="KW-1185">Reference proteome</keyword>
<sequence length="174" mass="19088">MGRPKSAVGYHQFASKEELAFAIIEEQWQRWDQLRQAADALPLPSVTRLLCLLLATGLESRGDPVTLGAVRLLAERDVLGFAVPEQPFVWRNHAVQRIQESLSSRELVSTEPATAIAARLLTASFGMFEAENRGLQPIDTEANLRGLWLDLLTGIDPVNGPNLVARATTDFAAV</sequence>
<organism evidence="1 2">
    <name type="scientific">Microlunatus endophyticus</name>
    <dbReference type="NCBI Taxonomy" id="1716077"/>
    <lineage>
        <taxon>Bacteria</taxon>
        <taxon>Bacillati</taxon>
        <taxon>Actinomycetota</taxon>
        <taxon>Actinomycetes</taxon>
        <taxon>Propionibacteriales</taxon>
        <taxon>Propionibacteriaceae</taxon>
        <taxon>Microlunatus</taxon>
    </lineage>
</organism>